<feature type="region of interest" description="Disordered" evidence="1">
    <location>
        <begin position="168"/>
        <end position="204"/>
    </location>
</feature>
<proteinExistence type="predicted"/>
<keyword evidence="3" id="KW-1185">Reference proteome</keyword>
<dbReference type="Proteomes" id="UP001196413">
    <property type="component" value="Unassembled WGS sequence"/>
</dbReference>
<evidence type="ECO:0000313" key="3">
    <source>
        <dbReference type="Proteomes" id="UP001196413"/>
    </source>
</evidence>
<name>A0AAD5QN38_PARTN</name>
<dbReference type="AlphaFoldDB" id="A0AAD5QN38"/>
<organism evidence="2 3">
    <name type="scientific">Parelaphostrongylus tenuis</name>
    <name type="common">Meningeal worm</name>
    <dbReference type="NCBI Taxonomy" id="148309"/>
    <lineage>
        <taxon>Eukaryota</taxon>
        <taxon>Metazoa</taxon>
        <taxon>Ecdysozoa</taxon>
        <taxon>Nematoda</taxon>
        <taxon>Chromadorea</taxon>
        <taxon>Rhabditida</taxon>
        <taxon>Rhabditina</taxon>
        <taxon>Rhabditomorpha</taxon>
        <taxon>Strongyloidea</taxon>
        <taxon>Metastrongylidae</taxon>
        <taxon>Parelaphostrongylus</taxon>
    </lineage>
</organism>
<dbReference type="EMBL" id="JAHQIW010002338">
    <property type="protein sequence ID" value="KAJ1355090.1"/>
    <property type="molecule type" value="Genomic_DNA"/>
</dbReference>
<gene>
    <name evidence="2" type="ORF">KIN20_012360</name>
</gene>
<evidence type="ECO:0000313" key="2">
    <source>
        <dbReference type="EMBL" id="KAJ1355090.1"/>
    </source>
</evidence>
<reference evidence="2" key="1">
    <citation type="submission" date="2021-06" db="EMBL/GenBank/DDBJ databases">
        <title>Parelaphostrongylus tenuis whole genome reference sequence.</title>
        <authorList>
            <person name="Garwood T.J."/>
            <person name="Larsen P.A."/>
            <person name="Fountain-Jones N.M."/>
            <person name="Garbe J.R."/>
            <person name="Macchietto M.G."/>
            <person name="Kania S.A."/>
            <person name="Gerhold R.W."/>
            <person name="Richards J.E."/>
            <person name="Wolf T.M."/>
        </authorList>
    </citation>
    <scope>NUCLEOTIDE SEQUENCE</scope>
    <source>
        <strain evidence="2">MNPRO001-30</strain>
        <tissue evidence="2">Meninges</tissue>
    </source>
</reference>
<comment type="caution">
    <text evidence="2">The sequence shown here is derived from an EMBL/GenBank/DDBJ whole genome shotgun (WGS) entry which is preliminary data.</text>
</comment>
<feature type="region of interest" description="Disordered" evidence="1">
    <location>
        <begin position="88"/>
        <end position="122"/>
    </location>
</feature>
<evidence type="ECO:0000256" key="1">
    <source>
        <dbReference type="SAM" id="MobiDB-lite"/>
    </source>
</evidence>
<protein>
    <submittedName>
        <fullName evidence="2">Uncharacterized protein</fullName>
    </submittedName>
</protein>
<feature type="compositionally biased region" description="Polar residues" evidence="1">
    <location>
        <begin position="91"/>
        <end position="103"/>
    </location>
</feature>
<sequence length="204" mass="22976">MSFLLELIRYVNPRTWVNQFFGREIQVEYHDENGATETVSDHTENIPHNAESIGEQCKSFSSDEFLTSHERVHDDFLSCPELLNRNGEVADNSSTPDRTSLPSCGQVHLEEPGPLVDCKPPSKKRKFEETTLDGGAIVLSGRYWRRKRPRRSADYIDAPHRFEAENFATMSIPPTPQNSPSGSGVHLGTRSRCASSTPPKRVHL</sequence>
<accession>A0AAD5QN38</accession>